<dbReference type="Pfam" id="PF01402">
    <property type="entry name" value="RHH_1"/>
    <property type="match status" value="1"/>
</dbReference>
<dbReference type="GO" id="GO:0006355">
    <property type="term" value="P:regulation of DNA-templated transcription"/>
    <property type="evidence" value="ECO:0007669"/>
    <property type="project" value="InterPro"/>
</dbReference>
<dbReference type="RefSeq" id="WP_117363938.1">
    <property type="nucleotide sequence ID" value="NZ_CP024047.1"/>
</dbReference>
<dbReference type="Proteomes" id="UP000258707">
    <property type="component" value="Chromosome"/>
</dbReference>
<keyword evidence="4" id="KW-0804">Transcription</keyword>
<evidence type="ECO:0000313" key="9">
    <source>
        <dbReference type="Proteomes" id="UP000258613"/>
    </source>
</evidence>
<dbReference type="InterPro" id="IPR027271">
    <property type="entry name" value="Acetolactate_synth/TF_NikR_C"/>
</dbReference>
<dbReference type="CDD" id="cd22231">
    <property type="entry name" value="RHH_NikR_HicB-like"/>
    <property type="match status" value="1"/>
</dbReference>
<dbReference type="AlphaFoldDB" id="A0A346PRQ7"/>
<accession>A0A346PRQ7</accession>
<evidence type="ECO:0000259" key="5">
    <source>
        <dbReference type="Pfam" id="PF01402"/>
    </source>
</evidence>
<dbReference type="EMBL" id="CP024047">
    <property type="protein sequence ID" value="AXR77815.1"/>
    <property type="molecule type" value="Genomic_DNA"/>
</dbReference>
<dbReference type="KEGG" id="nag:AArcMg_2205"/>
<gene>
    <name evidence="7" type="ORF">AArc1_1481</name>
    <name evidence="8" type="ORF">AArcMg_2205</name>
</gene>
<protein>
    <submittedName>
        <fullName evidence="8">Nickel responsive regulator NikR</fullName>
    </submittedName>
    <submittedName>
        <fullName evidence="7">Transcriptional regulator, CopG/Arc/MetJ family</fullName>
    </submittedName>
</protein>
<keyword evidence="9" id="KW-1185">Reference proteome</keyword>
<dbReference type="PANTHER" id="PTHR34719">
    <property type="entry name" value="NICKEL-RESPONSIVE REGULATOR"/>
    <property type="match status" value="1"/>
</dbReference>
<evidence type="ECO:0000256" key="1">
    <source>
        <dbReference type="ARBA" id="ARBA00008478"/>
    </source>
</evidence>
<dbReference type="InterPro" id="IPR013321">
    <property type="entry name" value="Arc_rbn_hlx_hlx"/>
</dbReference>
<sequence>MRTSLNVPEAMLEEFDRTWQAEGLDSRSRALREAIQEYVESHHRLEESRGTVAATVVFDYVHDEVIEDLHEIQHEFQDQIDTTCHVHHGEWCLETIFCDGEASEIRSLVYRLKDFDAVGRVSVMLLRSDSD</sequence>
<reference evidence="10" key="1">
    <citation type="submission" date="2017-10" db="EMBL/GenBank/DDBJ databases">
        <title>Phenotypic and genomic properties of facultatively anaerobic sulfur-reducing natronoarchaea from hypersaline soda lakes.</title>
        <authorList>
            <person name="Sorokin D.Y."/>
            <person name="Kublanov I.V."/>
            <person name="Roman P."/>
            <person name="Sinninghe Damste J.S."/>
            <person name="Golyshin P.N."/>
            <person name="Rojo D."/>
            <person name="Ciordia S."/>
            <person name="Mena Md.C."/>
            <person name="Ferrer M."/>
            <person name="Messina E."/>
            <person name="Smedile F."/>
            <person name="La Spada G."/>
            <person name="La Cono V."/>
            <person name="Yakimov M.M."/>
        </authorList>
    </citation>
    <scope>NUCLEOTIDE SEQUENCE [LARGE SCALE GENOMIC DNA]</scope>
    <source>
        <strain evidence="10">AArc1</strain>
    </source>
</reference>
<evidence type="ECO:0000313" key="10">
    <source>
        <dbReference type="Proteomes" id="UP000258707"/>
    </source>
</evidence>
<dbReference type="Pfam" id="PF08753">
    <property type="entry name" value="NikR_C"/>
    <property type="match status" value="1"/>
</dbReference>
<proteinExistence type="inferred from homology"/>
<reference evidence="9" key="2">
    <citation type="submission" date="2018-02" db="EMBL/GenBank/DDBJ databases">
        <title>Phenotypic and genomic properties of facultatively anaerobic sulfur-reducing natronoarchaea from hypersaline soda lakes.</title>
        <authorList>
            <person name="Sorokin D.Y."/>
            <person name="Kublanov I.V."/>
            <person name="Roman P."/>
            <person name="Sinninghe Damste J.S."/>
            <person name="Golyshin P.N."/>
            <person name="Rojo D."/>
            <person name="Ciordia S."/>
            <person name="Mena M.D.C."/>
            <person name="Ferrer M."/>
            <person name="Messina E."/>
            <person name="Smedile F."/>
            <person name="La Spada G."/>
            <person name="La Cono V."/>
            <person name="Yakimov M.M."/>
        </authorList>
    </citation>
    <scope>NUCLEOTIDE SEQUENCE [LARGE SCALE GENOMIC DNA]</scope>
    <source>
        <strain evidence="9">AArc-Mg</strain>
    </source>
</reference>
<feature type="domain" description="Transcription factor NikR nickel binding C-terminal" evidence="6">
    <location>
        <begin position="55"/>
        <end position="125"/>
    </location>
</feature>
<dbReference type="KEGG" id="nan:AArc1_1481"/>
<keyword evidence="3" id="KW-0238">DNA-binding</keyword>
<dbReference type="SUPFAM" id="SSF55021">
    <property type="entry name" value="ACT-like"/>
    <property type="match status" value="1"/>
</dbReference>
<dbReference type="PANTHER" id="PTHR34719:SF2">
    <property type="entry name" value="NICKEL-RESPONSIVE REGULATOR"/>
    <property type="match status" value="1"/>
</dbReference>
<evidence type="ECO:0000313" key="7">
    <source>
        <dbReference type="EMBL" id="AXR77815.1"/>
    </source>
</evidence>
<evidence type="ECO:0000313" key="8">
    <source>
        <dbReference type="EMBL" id="AXR82202.1"/>
    </source>
</evidence>
<reference evidence="8" key="3">
    <citation type="journal article" date="2019" name="Int. J. Syst. Evol. Microbiol.">
        <title>Natronolimnobius sulfurireducens sp. nov. and Halalkaliarchaeum desulfuricum gen. nov., sp. nov., the first sulfur-respiring alkaliphilic haloarchaea from hypersaline alkaline lakes.</title>
        <authorList>
            <person name="Sorokin D.Y."/>
            <person name="Yakimov M."/>
            <person name="Messina E."/>
            <person name="Merkel A.Y."/>
            <person name="Bale N.J."/>
            <person name="Sinninghe Damste J.S."/>
        </authorList>
    </citation>
    <scope>NUCLEOTIDE SEQUENCE</scope>
    <source>
        <strain evidence="8">AArc-Mg</strain>
        <strain evidence="7">AArc1</strain>
    </source>
</reference>
<organism evidence="8 9">
    <name type="scientific">Natrarchaeobaculum sulfurireducens</name>
    <dbReference type="NCBI Taxonomy" id="2044521"/>
    <lineage>
        <taxon>Archaea</taxon>
        <taxon>Methanobacteriati</taxon>
        <taxon>Methanobacteriota</taxon>
        <taxon>Stenosarchaea group</taxon>
        <taxon>Halobacteria</taxon>
        <taxon>Halobacteriales</taxon>
        <taxon>Natrialbaceae</taxon>
        <taxon>Natrarchaeobaculum</taxon>
    </lineage>
</organism>
<dbReference type="OrthoDB" id="25654at2157"/>
<dbReference type="InterPro" id="IPR014864">
    <property type="entry name" value="TF_NikR_Ni-bd_C"/>
</dbReference>
<dbReference type="Proteomes" id="UP000258613">
    <property type="component" value="Chromosome"/>
</dbReference>
<keyword evidence="2" id="KW-0805">Transcription regulation</keyword>
<dbReference type="SUPFAM" id="SSF47598">
    <property type="entry name" value="Ribbon-helix-helix"/>
    <property type="match status" value="1"/>
</dbReference>
<evidence type="ECO:0000256" key="3">
    <source>
        <dbReference type="ARBA" id="ARBA00023125"/>
    </source>
</evidence>
<accession>A0A346PE70</accession>
<comment type="similarity">
    <text evidence="1">Belongs to the transcriptional regulatory CopG/NikR family.</text>
</comment>
<dbReference type="GeneID" id="37642693"/>
<dbReference type="GO" id="GO:0003677">
    <property type="term" value="F:DNA binding"/>
    <property type="evidence" value="ECO:0007669"/>
    <property type="project" value="UniProtKB-KW"/>
</dbReference>
<dbReference type="InterPro" id="IPR050192">
    <property type="entry name" value="CopG/NikR_regulator"/>
</dbReference>
<dbReference type="EMBL" id="CP027033">
    <property type="protein sequence ID" value="AXR82202.1"/>
    <property type="molecule type" value="Genomic_DNA"/>
</dbReference>
<name>A0A346PRQ7_9EURY</name>
<evidence type="ECO:0000256" key="4">
    <source>
        <dbReference type="ARBA" id="ARBA00023163"/>
    </source>
</evidence>
<dbReference type="Gene3D" id="1.10.1220.10">
    <property type="entry name" value="Met repressor-like"/>
    <property type="match status" value="1"/>
</dbReference>
<evidence type="ECO:0000256" key="2">
    <source>
        <dbReference type="ARBA" id="ARBA00023015"/>
    </source>
</evidence>
<dbReference type="InterPro" id="IPR045865">
    <property type="entry name" value="ACT-like_dom_sf"/>
</dbReference>
<dbReference type="InterPro" id="IPR002145">
    <property type="entry name" value="CopG"/>
</dbReference>
<evidence type="ECO:0000259" key="6">
    <source>
        <dbReference type="Pfam" id="PF08753"/>
    </source>
</evidence>
<dbReference type="Gene3D" id="3.30.70.1150">
    <property type="entry name" value="ACT-like. Chain A, domain 2"/>
    <property type="match status" value="1"/>
</dbReference>
<dbReference type="InterPro" id="IPR010985">
    <property type="entry name" value="Ribbon_hlx_hlx"/>
</dbReference>
<feature type="domain" description="Ribbon-helix-helix protein CopG" evidence="5">
    <location>
        <begin position="1"/>
        <end position="40"/>
    </location>
</feature>